<dbReference type="WBParaSite" id="PDA_v2.g6220.t1">
    <property type="protein sequence ID" value="PDA_v2.g6220.t1"/>
    <property type="gene ID" value="PDA_v2.g6220"/>
</dbReference>
<feature type="region of interest" description="Disordered" evidence="1">
    <location>
        <begin position="180"/>
        <end position="214"/>
    </location>
</feature>
<accession>A0A914QQR2</accession>
<name>A0A914QQR2_9BILA</name>
<dbReference type="Proteomes" id="UP000887578">
    <property type="component" value="Unplaced"/>
</dbReference>
<dbReference type="AlphaFoldDB" id="A0A914QQR2"/>
<proteinExistence type="predicted"/>
<evidence type="ECO:0000313" key="2">
    <source>
        <dbReference type="Proteomes" id="UP000887578"/>
    </source>
</evidence>
<sequence length="214" mass="24323">MIQQDVNTNIALIWNLKVENETGTFFDLKDARFNAVCKFLNDVIGKDNYSDSAINSCEWLSSRKDILQVVMSGRIIDKVLKNQAVYKEMIGKNGKKIKFERKKTSGQVETSSAAKELRTRLLDYLYLKNGSDVTKTPFVYANNGKIQIGKKENKKISTIAEILDEYKDIDYNKPLHLCMNPFDKKKKNNDESSTDTDGNNASSEVQMPSTEEDV</sequence>
<reference evidence="3" key="1">
    <citation type="submission" date="2022-11" db="UniProtKB">
        <authorList>
            <consortium name="WormBaseParasite"/>
        </authorList>
    </citation>
    <scope>IDENTIFICATION</scope>
</reference>
<keyword evidence="2" id="KW-1185">Reference proteome</keyword>
<protein>
    <submittedName>
        <fullName evidence="3">Uncharacterized protein</fullName>
    </submittedName>
</protein>
<organism evidence="2 3">
    <name type="scientific">Panagrolaimus davidi</name>
    <dbReference type="NCBI Taxonomy" id="227884"/>
    <lineage>
        <taxon>Eukaryota</taxon>
        <taxon>Metazoa</taxon>
        <taxon>Ecdysozoa</taxon>
        <taxon>Nematoda</taxon>
        <taxon>Chromadorea</taxon>
        <taxon>Rhabditida</taxon>
        <taxon>Tylenchina</taxon>
        <taxon>Panagrolaimomorpha</taxon>
        <taxon>Panagrolaimoidea</taxon>
        <taxon>Panagrolaimidae</taxon>
        <taxon>Panagrolaimus</taxon>
    </lineage>
</organism>
<evidence type="ECO:0000313" key="3">
    <source>
        <dbReference type="WBParaSite" id="PDA_v2.g6220.t1"/>
    </source>
</evidence>
<evidence type="ECO:0000256" key="1">
    <source>
        <dbReference type="SAM" id="MobiDB-lite"/>
    </source>
</evidence>
<feature type="compositionally biased region" description="Polar residues" evidence="1">
    <location>
        <begin position="195"/>
        <end position="214"/>
    </location>
</feature>